<reference evidence="2 4" key="1">
    <citation type="journal article" date="2011" name="Nature">
        <title>The Medicago genome provides insight into the evolution of rhizobial symbioses.</title>
        <authorList>
            <person name="Young N.D."/>
            <person name="Debelle F."/>
            <person name="Oldroyd G.E."/>
            <person name="Geurts R."/>
            <person name="Cannon S.B."/>
            <person name="Udvardi M.K."/>
            <person name="Benedito V.A."/>
            <person name="Mayer K.F."/>
            <person name="Gouzy J."/>
            <person name="Schoof H."/>
            <person name="Van de Peer Y."/>
            <person name="Proost S."/>
            <person name="Cook D.R."/>
            <person name="Meyers B.C."/>
            <person name="Spannagl M."/>
            <person name="Cheung F."/>
            <person name="De Mita S."/>
            <person name="Krishnakumar V."/>
            <person name="Gundlach H."/>
            <person name="Zhou S."/>
            <person name="Mudge J."/>
            <person name="Bharti A.K."/>
            <person name="Murray J.D."/>
            <person name="Naoumkina M.A."/>
            <person name="Rosen B."/>
            <person name="Silverstein K.A."/>
            <person name="Tang H."/>
            <person name="Rombauts S."/>
            <person name="Zhao P.X."/>
            <person name="Zhou P."/>
            <person name="Barbe V."/>
            <person name="Bardou P."/>
            <person name="Bechner M."/>
            <person name="Bellec A."/>
            <person name="Berger A."/>
            <person name="Berges H."/>
            <person name="Bidwell S."/>
            <person name="Bisseling T."/>
            <person name="Choisne N."/>
            <person name="Couloux A."/>
            <person name="Denny R."/>
            <person name="Deshpande S."/>
            <person name="Dai X."/>
            <person name="Doyle J.J."/>
            <person name="Dudez A.M."/>
            <person name="Farmer A.D."/>
            <person name="Fouteau S."/>
            <person name="Franken C."/>
            <person name="Gibelin C."/>
            <person name="Gish J."/>
            <person name="Goldstein S."/>
            <person name="Gonzalez A.J."/>
            <person name="Green P.J."/>
            <person name="Hallab A."/>
            <person name="Hartog M."/>
            <person name="Hua A."/>
            <person name="Humphray S.J."/>
            <person name="Jeong D.H."/>
            <person name="Jing Y."/>
            <person name="Jocker A."/>
            <person name="Kenton S.M."/>
            <person name="Kim D.J."/>
            <person name="Klee K."/>
            <person name="Lai H."/>
            <person name="Lang C."/>
            <person name="Lin S."/>
            <person name="Macmil S.L."/>
            <person name="Magdelenat G."/>
            <person name="Matthews L."/>
            <person name="McCorrison J."/>
            <person name="Monaghan E.L."/>
            <person name="Mun J.H."/>
            <person name="Najar F.Z."/>
            <person name="Nicholson C."/>
            <person name="Noirot C."/>
            <person name="O'Bleness M."/>
            <person name="Paule C.R."/>
            <person name="Poulain J."/>
            <person name="Prion F."/>
            <person name="Qin B."/>
            <person name="Qu C."/>
            <person name="Retzel E.F."/>
            <person name="Riddle C."/>
            <person name="Sallet E."/>
            <person name="Samain S."/>
            <person name="Samson N."/>
            <person name="Sanders I."/>
            <person name="Saurat O."/>
            <person name="Scarpelli C."/>
            <person name="Schiex T."/>
            <person name="Segurens B."/>
            <person name="Severin A.J."/>
            <person name="Sherrier D.J."/>
            <person name="Shi R."/>
            <person name="Sims S."/>
            <person name="Singer S.R."/>
            <person name="Sinharoy S."/>
            <person name="Sterck L."/>
            <person name="Viollet A."/>
            <person name="Wang B.B."/>
            <person name="Wang K."/>
            <person name="Wang M."/>
            <person name="Wang X."/>
            <person name="Warfsmann J."/>
            <person name="Weissenbach J."/>
            <person name="White D.D."/>
            <person name="White J.D."/>
            <person name="Wiley G.B."/>
            <person name="Wincker P."/>
            <person name="Xing Y."/>
            <person name="Yang L."/>
            <person name="Yao Z."/>
            <person name="Ying F."/>
            <person name="Zhai J."/>
            <person name="Zhou L."/>
            <person name="Zuber A."/>
            <person name="Denarie J."/>
            <person name="Dixon R.A."/>
            <person name="May G.D."/>
            <person name="Schwartz D.C."/>
            <person name="Rogers J."/>
            <person name="Quetier F."/>
            <person name="Town C.D."/>
            <person name="Roe B.A."/>
        </authorList>
    </citation>
    <scope>NUCLEOTIDE SEQUENCE [LARGE SCALE GENOMIC DNA]</scope>
    <source>
        <strain evidence="2">A17</strain>
        <strain evidence="3 4">cv. Jemalong A17</strain>
    </source>
</reference>
<feature type="region of interest" description="Disordered" evidence="1">
    <location>
        <begin position="38"/>
        <end position="57"/>
    </location>
</feature>
<reference evidence="2 4" key="2">
    <citation type="journal article" date="2014" name="BMC Genomics">
        <title>An improved genome release (version Mt4.0) for the model legume Medicago truncatula.</title>
        <authorList>
            <person name="Tang H."/>
            <person name="Krishnakumar V."/>
            <person name="Bidwell S."/>
            <person name="Rosen B."/>
            <person name="Chan A."/>
            <person name="Zhou S."/>
            <person name="Gentzbittel L."/>
            <person name="Childs K.L."/>
            <person name="Yandell M."/>
            <person name="Gundlach H."/>
            <person name="Mayer K.F."/>
            <person name="Schwartz D.C."/>
            <person name="Town C.D."/>
        </authorList>
    </citation>
    <scope>GENOME REANNOTATION</scope>
    <source>
        <strain evidence="2">A17</strain>
        <strain evidence="3 4">cv. Jemalong A17</strain>
    </source>
</reference>
<dbReference type="AlphaFoldDB" id="A0A072V6A0"/>
<evidence type="ECO:0000313" key="2">
    <source>
        <dbReference type="EMBL" id="KEH37604.1"/>
    </source>
</evidence>
<dbReference type="Proteomes" id="UP000002051">
    <property type="component" value="Chromosome 2"/>
</dbReference>
<proteinExistence type="predicted"/>
<accession>A0A072V6A0</accession>
<evidence type="ECO:0000313" key="4">
    <source>
        <dbReference type="Proteomes" id="UP000002051"/>
    </source>
</evidence>
<dbReference type="EnsemblPlants" id="KEH37604">
    <property type="protein sequence ID" value="KEH37604"/>
    <property type="gene ID" value="MTR_2g043080"/>
</dbReference>
<gene>
    <name evidence="2" type="ordered locus">MTR_2g043080</name>
</gene>
<feature type="region of interest" description="Disordered" evidence="1">
    <location>
        <begin position="124"/>
        <end position="149"/>
    </location>
</feature>
<name>A0A072V6A0_MEDTR</name>
<sequence length="149" mass="16890">MVIGTIEKDGVETINEEPKEIMLLGFEKDPPLSIKKIQTQDPLEEIDIGDGSKKRPTYISSKIEPEFKIKQKCGRTEATNSTRQETCKTDSKKDLRFYVEASLGFEKDPPLSIKKIQAQDPLEEIDIGDGSKKRPTYISSKIEPELRFS</sequence>
<evidence type="ECO:0000313" key="3">
    <source>
        <dbReference type="EnsemblPlants" id="KEH37604"/>
    </source>
</evidence>
<dbReference type="EMBL" id="CM001218">
    <property type="protein sequence ID" value="KEH37604.1"/>
    <property type="molecule type" value="Genomic_DNA"/>
</dbReference>
<organism evidence="2 4">
    <name type="scientific">Medicago truncatula</name>
    <name type="common">Barrel medic</name>
    <name type="synonym">Medicago tribuloides</name>
    <dbReference type="NCBI Taxonomy" id="3880"/>
    <lineage>
        <taxon>Eukaryota</taxon>
        <taxon>Viridiplantae</taxon>
        <taxon>Streptophyta</taxon>
        <taxon>Embryophyta</taxon>
        <taxon>Tracheophyta</taxon>
        <taxon>Spermatophyta</taxon>
        <taxon>Magnoliopsida</taxon>
        <taxon>eudicotyledons</taxon>
        <taxon>Gunneridae</taxon>
        <taxon>Pentapetalae</taxon>
        <taxon>rosids</taxon>
        <taxon>fabids</taxon>
        <taxon>Fabales</taxon>
        <taxon>Fabaceae</taxon>
        <taxon>Papilionoideae</taxon>
        <taxon>50 kb inversion clade</taxon>
        <taxon>NPAAA clade</taxon>
        <taxon>Hologalegina</taxon>
        <taxon>IRL clade</taxon>
        <taxon>Trifolieae</taxon>
        <taxon>Medicago</taxon>
    </lineage>
</organism>
<dbReference type="HOGENOM" id="CLU_1752429_0_0_1"/>
<protein>
    <submittedName>
        <fullName evidence="2 3">Uncharacterized protein</fullName>
    </submittedName>
</protein>
<keyword evidence="4" id="KW-1185">Reference proteome</keyword>
<evidence type="ECO:0000256" key="1">
    <source>
        <dbReference type="SAM" id="MobiDB-lite"/>
    </source>
</evidence>
<reference evidence="3" key="3">
    <citation type="submission" date="2015-04" db="UniProtKB">
        <authorList>
            <consortium name="EnsemblPlants"/>
        </authorList>
    </citation>
    <scope>IDENTIFICATION</scope>
    <source>
        <strain evidence="3">cv. Jemalong A17</strain>
    </source>
</reference>